<feature type="non-terminal residue" evidence="2">
    <location>
        <position position="1"/>
    </location>
</feature>
<dbReference type="InterPro" id="IPR007492">
    <property type="entry name" value="LytTR_DNA-bd_dom"/>
</dbReference>
<dbReference type="Pfam" id="PF04397">
    <property type="entry name" value="LytTR"/>
    <property type="match status" value="1"/>
</dbReference>
<dbReference type="GO" id="GO:0003677">
    <property type="term" value="F:DNA binding"/>
    <property type="evidence" value="ECO:0007669"/>
    <property type="project" value="UniProtKB-KW"/>
</dbReference>
<protein>
    <submittedName>
        <fullName evidence="2">Protein containing LytTr DNA-binding region domain protein</fullName>
    </submittedName>
</protein>
<evidence type="ECO:0000313" key="2">
    <source>
        <dbReference type="EMBL" id="EKC48081.1"/>
    </source>
</evidence>
<gene>
    <name evidence="2" type="ORF">OBE_15372</name>
</gene>
<dbReference type="PANTHER" id="PTHR37299:SF1">
    <property type="entry name" value="STAGE 0 SPORULATION PROTEIN A HOMOLOG"/>
    <property type="match status" value="1"/>
</dbReference>
<dbReference type="SMART" id="SM00850">
    <property type="entry name" value="LytTR"/>
    <property type="match status" value="1"/>
</dbReference>
<dbReference type="Gene3D" id="2.40.50.1020">
    <property type="entry name" value="LytTr DNA-binding domain"/>
    <property type="match status" value="1"/>
</dbReference>
<sequence>DRAICQIRSKKNVEPLVIKVGGNYVRIPVDDILYAENQARKIMLHTKSKKEPYCFYEKMEVLEQKLGDRFFRSHRGFLVNLQEVARYDNSNIELKNGESVFLAKQKYNDFVTAYMKYLRKV</sequence>
<dbReference type="EMBL" id="AJWZ01010566">
    <property type="protein sequence ID" value="EKC48081.1"/>
    <property type="molecule type" value="Genomic_DNA"/>
</dbReference>
<reference evidence="2" key="1">
    <citation type="journal article" date="2013" name="Environ. Microbiol.">
        <title>Microbiota from the distal guts of lean and obese adolescents exhibit partial functional redundancy besides clear differences in community structure.</title>
        <authorList>
            <person name="Ferrer M."/>
            <person name="Ruiz A."/>
            <person name="Lanza F."/>
            <person name="Haange S.B."/>
            <person name="Oberbach A."/>
            <person name="Till H."/>
            <person name="Bargiela R."/>
            <person name="Campoy C."/>
            <person name="Segura M.T."/>
            <person name="Richter M."/>
            <person name="von Bergen M."/>
            <person name="Seifert J."/>
            <person name="Suarez A."/>
        </authorList>
    </citation>
    <scope>NUCLEOTIDE SEQUENCE</scope>
</reference>
<dbReference type="GO" id="GO:0000156">
    <property type="term" value="F:phosphorelay response regulator activity"/>
    <property type="evidence" value="ECO:0007669"/>
    <property type="project" value="InterPro"/>
</dbReference>
<dbReference type="PROSITE" id="PS50930">
    <property type="entry name" value="HTH_LYTTR"/>
    <property type="match status" value="1"/>
</dbReference>
<keyword evidence="2" id="KW-0238">DNA-binding</keyword>
<evidence type="ECO:0000259" key="1">
    <source>
        <dbReference type="PROSITE" id="PS50930"/>
    </source>
</evidence>
<accession>K1SL90</accession>
<dbReference type="AlphaFoldDB" id="K1SL90"/>
<organism evidence="2">
    <name type="scientific">human gut metagenome</name>
    <dbReference type="NCBI Taxonomy" id="408170"/>
    <lineage>
        <taxon>unclassified sequences</taxon>
        <taxon>metagenomes</taxon>
        <taxon>organismal metagenomes</taxon>
    </lineage>
</organism>
<feature type="domain" description="HTH LytTR-type" evidence="1">
    <location>
        <begin position="16"/>
        <end position="88"/>
    </location>
</feature>
<dbReference type="InterPro" id="IPR046947">
    <property type="entry name" value="LytR-like"/>
</dbReference>
<comment type="caution">
    <text evidence="2">The sequence shown here is derived from an EMBL/GenBank/DDBJ whole genome shotgun (WGS) entry which is preliminary data.</text>
</comment>
<name>K1SL90_9ZZZZ</name>
<dbReference type="PANTHER" id="PTHR37299">
    <property type="entry name" value="TRANSCRIPTIONAL REGULATOR-RELATED"/>
    <property type="match status" value="1"/>
</dbReference>
<proteinExistence type="predicted"/>